<evidence type="ECO:0000313" key="9">
    <source>
        <dbReference type="Proteomes" id="UP000005222"/>
    </source>
</evidence>
<sequence length="209" mass="23074">MKDSELYISLGFRAAQCVFAVISLGLAAGIIGDSNYGSNRDIFTIVVSSMSLVYLVLTMVLYPYFPILAVFSSEFILMVFWLTVFALYSADFGASSCSTTYFHNGNVYEVHSSQCRTGKAALAFGLLEWLLFFTTFTLSTSFTTVPSYRTQKINALLMKDSFVSKFSPGVLFMSKGSVTTDEEEDPNVAKKEGIDSEIAREEVPQTSET</sequence>
<proteinExistence type="predicted"/>
<dbReference type="OMA" id="ICAVINF"/>
<evidence type="ECO:0000256" key="2">
    <source>
        <dbReference type="ARBA" id="ARBA00022692"/>
    </source>
</evidence>
<keyword evidence="2 6" id="KW-0812">Transmembrane</keyword>
<evidence type="ECO:0000256" key="4">
    <source>
        <dbReference type="ARBA" id="ARBA00023136"/>
    </source>
</evidence>
<accession>G8YUG4</accession>
<keyword evidence="3 6" id="KW-1133">Transmembrane helix</keyword>
<feature type="transmembrane region" description="Helical" evidence="6">
    <location>
        <begin position="68"/>
        <end position="88"/>
    </location>
</feature>
<dbReference type="Pfam" id="PF01284">
    <property type="entry name" value="MARVEL"/>
    <property type="match status" value="1"/>
</dbReference>
<name>G8YUG4_PICSO</name>
<dbReference type="GO" id="GO:0016020">
    <property type="term" value="C:membrane"/>
    <property type="evidence" value="ECO:0007669"/>
    <property type="project" value="UniProtKB-SubCell"/>
</dbReference>
<feature type="transmembrane region" description="Helical" evidence="6">
    <location>
        <begin position="42"/>
        <end position="62"/>
    </location>
</feature>
<dbReference type="AlphaFoldDB" id="G8YUG4"/>
<dbReference type="InParanoid" id="G8YUG4"/>
<dbReference type="OrthoDB" id="2117453at2759"/>
<feature type="compositionally biased region" description="Basic and acidic residues" evidence="5">
    <location>
        <begin position="187"/>
        <end position="203"/>
    </location>
</feature>
<feature type="transmembrane region" description="Helical" evidence="6">
    <location>
        <begin position="6"/>
        <end position="30"/>
    </location>
</feature>
<evidence type="ECO:0000256" key="1">
    <source>
        <dbReference type="ARBA" id="ARBA00004141"/>
    </source>
</evidence>
<reference evidence="8 9" key="1">
    <citation type="journal article" date="2012" name="G3 (Bethesda)">
        <title>Pichia sorbitophila, an interspecies yeast hybrid reveals early steps of genome resolution following polyploidization.</title>
        <authorList>
            <person name="Leh Louis V."/>
            <person name="Despons L."/>
            <person name="Friedrich A."/>
            <person name="Martin T."/>
            <person name="Durrens P."/>
            <person name="Casaregola S."/>
            <person name="Neuveglise C."/>
            <person name="Fairhead C."/>
            <person name="Marck C."/>
            <person name="Cruz J.A."/>
            <person name="Straub M.L."/>
            <person name="Kugler V."/>
            <person name="Sacerdot C."/>
            <person name="Uzunov Z."/>
            <person name="Thierry A."/>
            <person name="Weiss S."/>
            <person name="Bleykasten C."/>
            <person name="De Montigny J."/>
            <person name="Jacques N."/>
            <person name="Jung P."/>
            <person name="Lemaire M."/>
            <person name="Mallet S."/>
            <person name="Morel G."/>
            <person name="Richard G.F."/>
            <person name="Sarkar A."/>
            <person name="Savel G."/>
            <person name="Schacherer J."/>
            <person name="Seret M.L."/>
            <person name="Talla E."/>
            <person name="Samson G."/>
            <person name="Jubin C."/>
            <person name="Poulain J."/>
            <person name="Vacherie B."/>
            <person name="Barbe V."/>
            <person name="Pelletier E."/>
            <person name="Sherman D.J."/>
            <person name="Westhof E."/>
            <person name="Weissenbach J."/>
            <person name="Baret P.V."/>
            <person name="Wincker P."/>
            <person name="Gaillardin C."/>
            <person name="Dujon B."/>
            <person name="Souciet J.L."/>
        </authorList>
    </citation>
    <scope>NUCLEOTIDE SEQUENCE [LARGE SCALE GENOMIC DNA]</scope>
    <source>
        <strain evidence="9">ATCC MYA-4447 / BCRC 22081 / CBS 7064 / NBRC 10061 / NRRL Y-12695</strain>
    </source>
</reference>
<evidence type="ECO:0000313" key="8">
    <source>
        <dbReference type="EMBL" id="CCE72497.1"/>
    </source>
</evidence>
<dbReference type="Proteomes" id="UP000005222">
    <property type="component" value="Chromosome A"/>
</dbReference>
<dbReference type="InterPro" id="IPR008253">
    <property type="entry name" value="Marvel"/>
</dbReference>
<keyword evidence="4 6" id="KW-0472">Membrane</keyword>
<gene>
    <name evidence="8" type="primary">Piso0_000076</name>
    <name evidence="8" type="ORF">GNLVRS01_PISO0A01474g</name>
</gene>
<feature type="transmembrane region" description="Helical" evidence="6">
    <location>
        <begin position="121"/>
        <end position="142"/>
    </location>
</feature>
<dbReference type="HOGENOM" id="CLU_089393_0_0_1"/>
<dbReference type="eggNOG" id="ENOG502S522">
    <property type="taxonomic scope" value="Eukaryota"/>
</dbReference>
<dbReference type="STRING" id="559304.G8YUG4"/>
<protein>
    <submittedName>
        <fullName evidence="8">Piso0_000076 protein</fullName>
    </submittedName>
</protein>
<keyword evidence="9" id="KW-1185">Reference proteome</keyword>
<evidence type="ECO:0000259" key="7">
    <source>
        <dbReference type="Pfam" id="PF01284"/>
    </source>
</evidence>
<dbReference type="EMBL" id="FO082059">
    <property type="protein sequence ID" value="CCE72497.1"/>
    <property type="molecule type" value="Genomic_DNA"/>
</dbReference>
<dbReference type="PANTHER" id="PTHR37451">
    <property type="entry name" value="MARVEL DOMAIN"/>
    <property type="match status" value="1"/>
</dbReference>
<comment type="subcellular location">
    <subcellularLocation>
        <location evidence="1">Membrane</location>
        <topology evidence="1">Multi-pass membrane protein</topology>
    </subcellularLocation>
</comment>
<dbReference type="PANTHER" id="PTHR37451:SF1">
    <property type="entry name" value="MARVEL DOMAIN-CONTAINING PROTEIN"/>
    <property type="match status" value="1"/>
</dbReference>
<organism evidence="8 9">
    <name type="scientific">Pichia sorbitophila (strain ATCC MYA-4447 / BCRC 22081 / CBS 7064 / NBRC 10061 / NRRL Y-12695)</name>
    <name type="common">Hybrid yeast</name>
    <dbReference type="NCBI Taxonomy" id="559304"/>
    <lineage>
        <taxon>Eukaryota</taxon>
        <taxon>Fungi</taxon>
        <taxon>Dikarya</taxon>
        <taxon>Ascomycota</taxon>
        <taxon>Saccharomycotina</taxon>
        <taxon>Pichiomycetes</taxon>
        <taxon>Debaryomycetaceae</taxon>
        <taxon>Millerozyma</taxon>
    </lineage>
</organism>
<feature type="domain" description="MARVEL" evidence="7">
    <location>
        <begin position="10"/>
        <end position="137"/>
    </location>
</feature>
<evidence type="ECO:0000256" key="6">
    <source>
        <dbReference type="SAM" id="Phobius"/>
    </source>
</evidence>
<evidence type="ECO:0000256" key="5">
    <source>
        <dbReference type="SAM" id="MobiDB-lite"/>
    </source>
</evidence>
<feature type="region of interest" description="Disordered" evidence="5">
    <location>
        <begin position="177"/>
        <end position="209"/>
    </location>
</feature>
<evidence type="ECO:0000256" key="3">
    <source>
        <dbReference type="ARBA" id="ARBA00022989"/>
    </source>
</evidence>